<dbReference type="Gene3D" id="1.25.10.100">
    <property type="match status" value="1"/>
</dbReference>
<dbReference type="InterPro" id="IPR016024">
    <property type="entry name" value="ARM-type_fold"/>
</dbReference>
<dbReference type="Pfam" id="PF11701">
    <property type="entry name" value="UNC45-central"/>
    <property type="match status" value="1"/>
</dbReference>
<feature type="region of interest" description="Disordered" evidence="4">
    <location>
        <begin position="407"/>
        <end position="434"/>
    </location>
</feature>
<evidence type="ECO:0000256" key="4">
    <source>
        <dbReference type="SAM" id="MobiDB-lite"/>
    </source>
</evidence>
<dbReference type="PROSITE" id="PS51396">
    <property type="entry name" value="PUL"/>
    <property type="match status" value="1"/>
</dbReference>
<dbReference type="GO" id="GO:0051879">
    <property type="term" value="F:Hsp90 protein binding"/>
    <property type="evidence" value="ECO:0007669"/>
    <property type="project" value="TreeGrafter"/>
</dbReference>
<gene>
    <name evidence="6" type="ORF">CLIB1423_14S03136</name>
</gene>
<feature type="coiled-coil region" evidence="3">
    <location>
        <begin position="677"/>
        <end position="704"/>
    </location>
</feature>
<dbReference type="PANTHER" id="PTHR45994:SF1">
    <property type="entry name" value="FI21225P1"/>
    <property type="match status" value="1"/>
</dbReference>
<keyword evidence="2" id="KW-0963">Cytoplasm</keyword>
<evidence type="ECO:0000256" key="3">
    <source>
        <dbReference type="SAM" id="Coils"/>
    </source>
</evidence>
<name>A0A9P0QSJ9_9ASCO</name>
<dbReference type="AlphaFoldDB" id="A0A9P0QSJ9"/>
<dbReference type="Proteomes" id="UP000837801">
    <property type="component" value="Unassembled WGS sequence"/>
</dbReference>
<evidence type="ECO:0000256" key="1">
    <source>
        <dbReference type="ARBA" id="ARBA00004496"/>
    </source>
</evidence>
<dbReference type="SUPFAM" id="SSF48371">
    <property type="entry name" value="ARM repeat"/>
    <property type="match status" value="1"/>
</dbReference>
<dbReference type="InterPro" id="IPR024660">
    <property type="entry name" value="UCS_central_dom"/>
</dbReference>
<dbReference type="Gene3D" id="1.25.10.10">
    <property type="entry name" value="Leucine-rich Repeat Variant"/>
    <property type="match status" value="1"/>
</dbReference>
<evidence type="ECO:0000256" key="2">
    <source>
        <dbReference type="ARBA" id="ARBA00022490"/>
    </source>
</evidence>
<dbReference type="PANTHER" id="PTHR45994">
    <property type="entry name" value="FI21225P1"/>
    <property type="match status" value="1"/>
</dbReference>
<dbReference type="EMBL" id="CAKXYY010000014">
    <property type="protein sequence ID" value="CAH2354146.1"/>
    <property type="molecule type" value="Genomic_DNA"/>
</dbReference>
<comment type="subcellular location">
    <subcellularLocation>
        <location evidence="1">Cytoplasm</location>
    </subcellularLocation>
</comment>
<dbReference type="InterPro" id="IPR011989">
    <property type="entry name" value="ARM-like"/>
</dbReference>
<keyword evidence="3" id="KW-0175">Coiled coil</keyword>
<organism evidence="6 7">
    <name type="scientific">[Candida] railenensis</name>
    <dbReference type="NCBI Taxonomy" id="45579"/>
    <lineage>
        <taxon>Eukaryota</taxon>
        <taxon>Fungi</taxon>
        <taxon>Dikarya</taxon>
        <taxon>Ascomycota</taxon>
        <taxon>Saccharomycotina</taxon>
        <taxon>Pichiomycetes</taxon>
        <taxon>Debaryomycetaceae</taxon>
        <taxon>Kurtzmaniella</taxon>
    </lineage>
</organism>
<feature type="domain" description="PUL" evidence="5">
    <location>
        <begin position="524"/>
        <end position="808"/>
    </location>
</feature>
<dbReference type="OrthoDB" id="5574718at2759"/>
<dbReference type="GO" id="GO:0005737">
    <property type="term" value="C:cytoplasm"/>
    <property type="evidence" value="ECO:0007669"/>
    <property type="project" value="UniProtKB-SubCell"/>
</dbReference>
<feature type="compositionally biased region" description="Polar residues" evidence="4">
    <location>
        <begin position="417"/>
        <end position="434"/>
    </location>
</feature>
<evidence type="ECO:0000259" key="5">
    <source>
        <dbReference type="PROSITE" id="PS51396"/>
    </source>
</evidence>
<accession>A0A9P0QSJ9</accession>
<evidence type="ECO:0000313" key="6">
    <source>
        <dbReference type="EMBL" id="CAH2354146.1"/>
    </source>
</evidence>
<keyword evidence="7" id="KW-1185">Reference proteome</keyword>
<proteinExistence type="predicted"/>
<sequence>MGEAELDLEKLSLDDFNEVFGSSSSETQVFKEDLSKLFPKVSSWSSTREGNEKLKKYFDNDPVSFLNGLLRLNDVNGTLLLSIVNSEKGKSNDILNTTFDSVRKICKDKSSTKEERKFFLTITLILMSEFNHHSSLLVPSILTYLSDEELSPLVLMILVRNLQQDITLTTKQVEDFFDTIDIETQFLDFIITLNRIFPLFPQLAAQLFVDEKTLSNTLAQVAKLSTSASPSSELTISILNLISSSCVTDQCRTFNAKHYLSLLKSGTKMDEDDGLEKYREIRILSTLCVIKIWNFIESEKSSKDGEDGIPVENMYQILISELKISDKHSIQSDCVEGLAYLTLNGQIRTKLRSDENAIEKLISLVKAQAMIPKDLADSMKSISNVNTSFTYGLILILANLSKIDNDNSSPDKKTKSFLRNFSTPDPNAKKNSTSSEKKEDIILFNKSLLMDYKVIECASKVKVYKQQAQAENGIASGSHESKIADLIISLIHSISCCNEVLVKRELIKQGALKIVLDYLIGNSKVTPSKATRPITGNQEALDTRQNALRSLARMIVSVNPTTAFNTYDVKSCIPFLTELLGPDISEYTGSINAPANDESHYLHDFTNLDKFESLLALTNLSADTSNEDLRHLIINKTFEKYIGNFLLETDIPSIQRAAWELISNLITDPILLAKFFNLEISANKQRLEQLIKLLESEDENLQVVIAGVWANATSEFQMVNQIIVKDGPICNTLLESFMRIIDQQQSNQDLITRVSYILANLVYGNSDSRVDLDKLKNNTSLKSCLKLLLSSSMSNQEIKEAVMQILQLLK</sequence>
<reference evidence="6" key="1">
    <citation type="submission" date="2022-03" db="EMBL/GenBank/DDBJ databases">
        <authorList>
            <person name="Legras J.-L."/>
            <person name="Devillers H."/>
            <person name="Grondin C."/>
        </authorList>
    </citation>
    <scope>NUCLEOTIDE SEQUENCE</scope>
    <source>
        <strain evidence="6">CLIB 1423</strain>
    </source>
</reference>
<evidence type="ECO:0000313" key="7">
    <source>
        <dbReference type="Proteomes" id="UP000837801"/>
    </source>
</evidence>
<comment type="caution">
    <text evidence="6">The sequence shown here is derived from an EMBL/GenBank/DDBJ whole genome shotgun (WGS) entry which is preliminary data.</text>
</comment>
<protein>
    <submittedName>
        <fullName evidence="6">SWI5-dependent HO expression protein 4</fullName>
    </submittedName>
</protein>
<dbReference type="InterPro" id="IPR013535">
    <property type="entry name" value="PUL_dom"/>
</dbReference>